<dbReference type="InterPro" id="IPR020568">
    <property type="entry name" value="Ribosomal_Su5_D2-typ_SF"/>
</dbReference>
<keyword evidence="4" id="KW-0067">ATP-binding</keyword>
<evidence type="ECO:0000313" key="7">
    <source>
        <dbReference type="EMBL" id="AXK34887.1"/>
    </source>
</evidence>
<dbReference type="PIRSF" id="PIRSF033887">
    <property type="entry name" value="PduX"/>
    <property type="match status" value="1"/>
</dbReference>
<dbReference type="InterPro" id="IPR014721">
    <property type="entry name" value="Ribsml_uS5_D2-typ_fold_subgr"/>
</dbReference>
<dbReference type="PANTHER" id="PTHR43527:SF1">
    <property type="entry name" value="L-THREONINE KINASE"/>
    <property type="match status" value="1"/>
</dbReference>
<evidence type="ECO:0000313" key="8">
    <source>
        <dbReference type="Proteomes" id="UP000254425"/>
    </source>
</evidence>
<evidence type="ECO:0000256" key="3">
    <source>
        <dbReference type="ARBA" id="ARBA00022777"/>
    </source>
</evidence>
<sequence length="323" mass="34294">MGSAFGTFGELLQGELPEHDGDFLVTLPVARWTMAAFRWDPGAGDLAVRPAQKTKALRLARMILEEERLPAGGLVTVSSVIPEGKGLASSSADLVATARAVGHALGTPMPAARIERLLARIEPTDGVLYPAIVAFHHRTVRLRAVLGALPAMGVVGIDEGGAVDTVAFNRVPKPYTAADRHEYARLLGRLTDAVRRRDLAEVGRVATRSALKNQRLRHKPSLERMREVCREVGGLGVAVGHSGTTLGVLLDTRDPAYTHRVTAAAQACAELAGGGGPYGGVAVYRTLSFRNTLRPGGPARPQGVAEAERPVVRAFSDHGPTHQ</sequence>
<accession>A0A345XTC1</accession>
<evidence type="ECO:0000259" key="6">
    <source>
        <dbReference type="Pfam" id="PF08544"/>
    </source>
</evidence>
<evidence type="ECO:0000256" key="4">
    <source>
        <dbReference type="ARBA" id="ARBA00022840"/>
    </source>
</evidence>
<gene>
    <name evidence="7" type="ORF">DVA86_21785</name>
</gene>
<keyword evidence="1" id="KW-0808">Transferase</keyword>
<dbReference type="Pfam" id="PF00288">
    <property type="entry name" value="GHMP_kinases_N"/>
    <property type="match status" value="1"/>
</dbReference>
<dbReference type="Gene3D" id="3.30.230.10">
    <property type="match status" value="1"/>
</dbReference>
<evidence type="ECO:0000256" key="2">
    <source>
        <dbReference type="ARBA" id="ARBA00022741"/>
    </source>
</evidence>
<dbReference type="KEGG" id="sarm:DVA86_21785"/>
<dbReference type="InterPro" id="IPR013750">
    <property type="entry name" value="GHMP_kinase_C_dom"/>
</dbReference>
<protein>
    <submittedName>
        <fullName evidence="7">Kinase</fullName>
    </submittedName>
</protein>
<keyword evidence="8" id="KW-1185">Reference proteome</keyword>
<dbReference type="EMBL" id="CP031320">
    <property type="protein sequence ID" value="AXK34887.1"/>
    <property type="molecule type" value="Genomic_DNA"/>
</dbReference>
<feature type="domain" description="GHMP kinase N-terminal" evidence="5">
    <location>
        <begin position="58"/>
        <end position="122"/>
    </location>
</feature>
<evidence type="ECO:0000259" key="5">
    <source>
        <dbReference type="Pfam" id="PF00288"/>
    </source>
</evidence>
<dbReference type="GO" id="GO:0005524">
    <property type="term" value="F:ATP binding"/>
    <property type="evidence" value="ECO:0007669"/>
    <property type="project" value="UniProtKB-KW"/>
</dbReference>
<feature type="domain" description="GHMP kinase C-terminal" evidence="6">
    <location>
        <begin position="192"/>
        <end position="256"/>
    </location>
</feature>
<evidence type="ECO:0000256" key="1">
    <source>
        <dbReference type="ARBA" id="ARBA00022679"/>
    </source>
</evidence>
<dbReference type="InterPro" id="IPR006204">
    <property type="entry name" value="GHMP_kinase_N_dom"/>
</dbReference>
<dbReference type="Pfam" id="PF08544">
    <property type="entry name" value="GHMP_kinases_C"/>
    <property type="match status" value="1"/>
</dbReference>
<dbReference type="AlphaFoldDB" id="A0A345XTC1"/>
<dbReference type="PANTHER" id="PTHR43527">
    <property type="entry name" value="4-DIPHOSPHOCYTIDYL-2-C-METHYL-D-ERYTHRITOL KINASE, CHLOROPLASTIC"/>
    <property type="match status" value="1"/>
</dbReference>
<keyword evidence="3 7" id="KW-0418">Kinase</keyword>
<dbReference type="RefSeq" id="WP_208884981.1">
    <property type="nucleotide sequence ID" value="NZ_CP031320.1"/>
</dbReference>
<proteinExistence type="predicted"/>
<dbReference type="InterPro" id="IPR012363">
    <property type="entry name" value="PduX"/>
</dbReference>
<name>A0A345XTC1_9ACTN</name>
<dbReference type="Proteomes" id="UP000254425">
    <property type="component" value="Chromosome"/>
</dbReference>
<dbReference type="SUPFAM" id="SSF54211">
    <property type="entry name" value="Ribosomal protein S5 domain 2-like"/>
    <property type="match status" value="1"/>
</dbReference>
<organism evidence="7 8">
    <name type="scientific">Streptomyces armeniacus</name>
    <dbReference type="NCBI Taxonomy" id="83291"/>
    <lineage>
        <taxon>Bacteria</taxon>
        <taxon>Bacillati</taxon>
        <taxon>Actinomycetota</taxon>
        <taxon>Actinomycetes</taxon>
        <taxon>Kitasatosporales</taxon>
        <taxon>Streptomycetaceae</taxon>
        <taxon>Streptomyces</taxon>
    </lineage>
</organism>
<dbReference type="GO" id="GO:0016301">
    <property type="term" value="F:kinase activity"/>
    <property type="evidence" value="ECO:0007669"/>
    <property type="project" value="UniProtKB-KW"/>
</dbReference>
<keyword evidence="2" id="KW-0547">Nucleotide-binding</keyword>
<reference evidence="7 8" key="1">
    <citation type="submission" date="2018-07" db="EMBL/GenBank/DDBJ databases">
        <title>Draft genome of the type strain Streptomyces armeniacus ATCC 15676.</title>
        <authorList>
            <person name="Labana P."/>
            <person name="Gosse J.T."/>
            <person name="Boddy C.N."/>
        </authorList>
    </citation>
    <scope>NUCLEOTIDE SEQUENCE [LARGE SCALE GENOMIC DNA]</scope>
    <source>
        <strain evidence="7 8">ATCC 15676</strain>
    </source>
</reference>